<dbReference type="EMBL" id="GAKP01005646">
    <property type="protein sequence ID" value="JAC53306.1"/>
    <property type="molecule type" value="Transcribed_RNA"/>
</dbReference>
<accession>A0A034WCM1</accession>
<feature type="domain" description="SANT" evidence="2">
    <location>
        <begin position="1"/>
        <end position="16"/>
    </location>
</feature>
<name>A0A034WCM1_BACDO</name>
<sequence>MRELVQFYYIWKKSDRRDHNFANSDTVDHMDIYLNEGGDFSPTAAINGNSTTGHSSNANGAETLGARKNNVCVQKNPISIMMVGNTATNSGTPIATTAQINGNTGKVASNRKRNAAGNTNSNFENPINQNIPAPVAQTK</sequence>
<organism evidence="3">
    <name type="scientific">Bactrocera dorsalis</name>
    <name type="common">Oriental fruit fly</name>
    <name type="synonym">Dacus dorsalis</name>
    <dbReference type="NCBI Taxonomy" id="27457"/>
    <lineage>
        <taxon>Eukaryota</taxon>
        <taxon>Metazoa</taxon>
        <taxon>Ecdysozoa</taxon>
        <taxon>Arthropoda</taxon>
        <taxon>Hexapoda</taxon>
        <taxon>Insecta</taxon>
        <taxon>Pterygota</taxon>
        <taxon>Neoptera</taxon>
        <taxon>Endopterygota</taxon>
        <taxon>Diptera</taxon>
        <taxon>Brachycera</taxon>
        <taxon>Muscomorpha</taxon>
        <taxon>Tephritoidea</taxon>
        <taxon>Tephritidae</taxon>
        <taxon>Bactrocera</taxon>
        <taxon>Bactrocera</taxon>
    </lineage>
</organism>
<dbReference type="OrthoDB" id="5916873at2759"/>
<protein>
    <recommendedName>
        <fullName evidence="2">SANT domain-containing protein</fullName>
    </recommendedName>
</protein>
<dbReference type="AlphaFoldDB" id="A0A034WCM1"/>
<reference evidence="3" key="1">
    <citation type="journal article" date="2014" name="BMC Genomics">
        <title>Characterizing the developmental transcriptome of the oriental fruit fly, Bactrocera dorsalis (Diptera: Tephritidae) through comparative genomic analysis with Drosophila melanogaster utilizing modENCODE datasets.</title>
        <authorList>
            <person name="Geib S.M."/>
            <person name="Calla B."/>
            <person name="Hall B."/>
            <person name="Hou S."/>
            <person name="Manoukis N.C."/>
        </authorList>
    </citation>
    <scope>NUCLEOTIDE SEQUENCE</scope>
    <source>
        <strain evidence="3">Punador</strain>
    </source>
</reference>
<feature type="region of interest" description="Disordered" evidence="1">
    <location>
        <begin position="112"/>
        <end position="139"/>
    </location>
</feature>
<feature type="compositionally biased region" description="Polar residues" evidence="1">
    <location>
        <begin position="116"/>
        <end position="139"/>
    </location>
</feature>
<proteinExistence type="predicted"/>
<evidence type="ECO:0000259" key="2">
    <source>
        <dbReference type="PROSITE" id="PS51293"/>
    </source>
</evidence>
<evidence type="ECO:0000256" key="1">
    <source>
        <dbReference type="SAM" id="MobiDB-lite"/>
    </source>
</evidence>
<evidence type="ECO:0000313" key="3">
    <source>
        <dbReference type="EMBL" id="JAC53306.1"/>
    </source>
</evidence>
<dbReference type="InterPro" id="IPR017884">
    <property type="entry name" value="SANT_dom"/>
</dbReference>
<dbReference type="PROSITE" id="PS51293">
    <property type="entry name" value="SANT"/>
    <property type="match status" value="1"/>
</dbReference>